<organism evidence="7 8">
    <name type="scientific">Serpentinimonas raichei</name>
    <dbReference type="NCBI Taxonomy" id="1458425"/>
    <lineage>
        <taxon>Bacteria</taxon>
        <taxon>Pseudomonadati</taxon>
        <taxon>Pseudomonadota</taxon>
        <taxon>Betaproteobacteria</taxon>
        <taxon>Burkholderiales</taxon>
        <taxon>Comamonadaceae</taxon>
        <taxon>Serpentinimonas</taxon>
    </lineage>
</organism>
<dbReference type="InterPro" id="IPR002938">
    <property type="entry name" value="FAD-bd"/>
</dbReference>
<evidence type="ECO:0000256" key="4">
    <source>
        <dbReference type="ARBA" id="ARBA00023002"/>
    </source>
</evidence>
<gene>
    <name evidence="7" type="ORF">SRAA_1140</name>
</gene>
<proteinExistence type="predicted"/>
<dbReference type="SUPFAM" id="SSF54373">
    <property type="entry name" value="FAD-linked reductases, C-terminal domain"/>
    <property type="match status" value="1"/>
</dbReference>
<evidence type="ECO:0000313" key="8">
    <source>
        <dbReference type="Proteomes" id="UP000067461"/>
    </source>
</evidence>
<evidence type="ECO:0000256" key="2">
    <source>
        <dbReference type="ARBA" id="ARBA00022630"/>
    </source>
</evidence>
<dbReference type="PANTHER" id="PTHR13789:SF318">
    <property type="entry name" value="GERANYLGERANYL DIPHOSPHATE REDUCTASE"/>
    <property type="match status" value="1"/>
</dbReference>
<dbReference type="OrthoDB" id="9782160at2"/>
<dbReference type="AlphaFoldDB" id="A0A060NQ02"/>
<keyword evidence="3" id="KW-0274">FAD</keyword>
<keyword evidence="8" id="KW-1185">Reference proteome</keyword>
<sequence length="403" mass="43356">MDAERLLIAGGGLAGLGAALALRQAAPGLSLDLLEQADAFSEVGAGVQLGPNAVRVLRDWGLEGGLREVAAFPIDLQVRDATGGALLGALPLAQRAERRYGAPYATLHRADLHTLLLQAVRAEGGTGLHLQQRIGALELFPDGGLQLRSLGGPSWPAAALLACDGLRSQVREQLLADGTPQFSGHVAYRGMINMARLPPHLRHNGVTAWLGRRMHAVHYPVRAGQWLNVVVVVEGDLPDGPVGWDHPAQPQALWHSLGLLPHRDLHQVLEAVPLWRLWPLFGRPRVARAADMVRGPVALLGDAAHPMRPYLAQGAAMALEDAWALGRLLAAQGGGAAPDWPALLQRWAQARWRRCAWVQARSQRNGTIFHAGGLLRWGRDSAMRLLGPKLIDVPRLYAGPPPI</sequence>
<protein>
    <submittedName>
        <fullName evidence="7">2-polyprenyl-6-methoxyphenol hydroxylase and related FAD-dependent oxidoreductase</fullName>
    </submittedName>
</protein>
<dbReference type="STRING" id="1458425.SRAA_1140"/>
<dbReference type="GO" id="GO:0004497">
    <property type="term" value="F:monooxygenase activity"/>
    <property type="evidence" value="ECO:0007669"/>
    <property type="project" value="UniProtKB-KW"/>
</dbReference>
<evidence type="ECO:0000256" key="1">
    <source>
        <dbReference type="ARBA" id="ARBA00001974"/>
    </source>
</evidence>
<dbReference type="PRINTS" id="PR00420">
    <property type="entry name" value="RNGMNOXGNASE"/>
</dbReference>
<evidence type="ECO:0000256" key="3">
    <source>
        <dbReference type="ARBA" id="ARBA00022827"/>
    </source>
</evidence>
<keyword evidence="2" id="KW-0285">Flavoprotein</keyword>
<dbReference type="HOGENOM" id="CLU_009665_19_3_4"/>
<keyword evidence="4" id="KW-0560">Oxidoreductase</keyword>
<dbReference type="Proteomes" id="UP000067461">
    <property type="component" value="Chromosome"/>
</dbReference>
<dbReference type="Gene3D" id="3.50.50.60">
    <property type="entry name" value="FAD/NAD(P)-binding domain"/>
    <property type="match status" value="1"/>
</dbReference>
<dbReference type="KEGG" id="cbaa:SRAA_1140"/>
<reference evidence="7 8" key="1">
    <citation type="journal article" date="2014" name="Nat. Commun.">
        <title>Physiological and genomic features of highly alkaliphilic hydrogen-utilizing Betaproteobacteria from a continental serpentinizing site.</title>
        <authorList>
            <person name="Suzuki S."/>
            <person name="Kuenen J.G."/>
            <person name="Schipper K."/>
            <person name="van der Velde S."/>
            <person name="Ishii S."/>
            <person name="Wu A."/>
            <person name="Sorokin D.Y."/>
            <person name="Tenney A."/>
            <person name="Meng X.Y."/>
            <person name="Morrill P.L."/>
            <person name="Kamagata Y."/>
            <person name="Muyzer G."/>
            <person name="Nealson K.H."/>
        </authorList>
    </citation>
    <scope>NUCLEOTIDE SEQUENCE [LARGE SCALE GENOMIC DNA]</scope>
    <source>
        <strain evidence="7 8">A1</strain>
    </source>
</reference>
<dbReference type="GO" id="GO:0071949">
    <property type="term" value="F:FAD binding"/>
    <property type="evidence" value="ECO:0007669"/>
    <property type="project" value="InterPro"/>
</dbReference>
<dbReference type="RefSeq" id="WP_045531414.1">
    <property type="nucleotide sequence ID" value="NZ_AP014568.1"/>
</dbReference>
<comment type="cofactor">
    <cofactor evidence="1">
        <name>FAD</name>
        <dbReference type="ChEBI" id="CHEBI:57692"/>
    </cofactor>
</comment>
<evidence type="ECO:0000256" key="5">
    <source>
        <dbReference type="ARBA" id="ARBA00023033"/>
    </source>
</evidence>
<dbReference type="InterPro" id="IPR036188">
    <property type="entry name" value="FAD/NAD-bd_sf"/>
</dbReference>
<dbReference type="SUPFAM" id="SSF51905">
    <property type="entry name" value="FAD/NAD(P)-binding domain"/>
    <property type="match status" value="1"/>
</dbReference>
<evidence type="ECO:0000313" key="7">
    <source>
        <dbReference type="EMBL" id="BAO80994.1"/>
    </source>
</evidence>
<name>A0A060NQ02_9BURK</name>
<accession>A0A060NQ02</accession>
<dbReference type="InterPro" id="IPR050493">
    <property type="entry name" value="FAD-dep_Monooxygenase_BioMet"/>
</dbReference>
<keyword evidence="5" id="KW-0503">Monooxygenase</keyword>
<dbReference type="PANTHER" id="PTHR13789">
    <property type="entry name" value="MONOOXYGENASE"/>
    <property type="match status" value="1"/>
</dbReference>
<feature type="domain" description="FAD-binding" evidence="6">
    <location>
        <begin position="7"/>
        <end position="351"/>
    </location>
</feature>
<dbReference type="EMBL" id="AP014568">
    <property type="protein sequence ID" value="BAO80994.1"/>
    <property type="molecule type" value="Genomic_DNA"/>
</dbReference>
<evidence type="ECO:0000259" key="6">
    <source>
        <dbReference type="Pfam" id="PF01494"/>
    </source>
</evidence>
<dbReference type="Pfam" id="PF01494">
    <property type="entry name" value="FAD_binding_3"/>
    <property type="match status" value="1"/>
</dbReference>